<comment type="similarity">
    <text evidence="2">Belongs to the ABC transporter superfamily.</text>
</comment>
<evidence type="ECO:0000259" key="10">
    <source>
        <dbReference type="PROSITE" id="PS50929"/>
    </source>
</evidence>
<evidence type="ECO:0000256" key="7">
    <source>
        <dbReference type="ARBA" id="ARBA00023136"/>
    </source>
</evidence>
<evidence type="ECO:0000313" key="12">
    <source>
        <dbReference type="Proteomes" id="UP000188597"/>
    </source>
</evidence>
<dbReference type="CDD" id="cd07346">
    <property type="entry name" value="ABC_6TM_exporters"/>
    <property type="match status" value="1"/>
</dbReference>
<dbReference type="Proteomes" id="UP000188597">
    <property type="component" value="Unassembled WGS sequence"/>
</dbReference>
<dbReference type="FunFam" id="3.40.50.300:FF:000218">
    <property type="entry name" value="Multidrug ABC transporter ATP-binding protein"/>
    <property type="match status" value="1"/>
</dbReference>
<dbReference type="SUPFAM" id="SSF90123">
    <property type="entry name" value="ABC transporter transmembrane region"/>
    <property type="match status" value="1"/>
</dbReference>
<dbReference type="SMART" id="SM00382">
    <property type="entry name" value="AAA"/>
    <property type="match status" value="1"/>
</dbReference>
<feature type="transmembrane region" description="Helical" evidence="8">
    <location>
        <begin position="55"/>
        <end position="76"/>
    </location>
</feature>
<protein>
    <recommendedName>
        <fullName evidence="13">ABC transporter ATP-binding protein</fullName>
    </recommendedName>
</protein>
<gene>
    <name evidence="11" type="ORF">UN64_11645</name>
</gene>
<dbReference type="Gene3D" id="1.20.1560.10">
    <property type="entry name" value="ABC transporter type 1, transmembrane domain"/>
    <property type="match status" value="1"/>
</dbReference>
<dbReference type="Pfam" id="PF00005">
    <property type="entry name" value="ABC_tran"/>
    <property type="match status" value="1"/>
</dbReference>
<dbReference type="PROSITE" id="PS00211">
    <property type="entry name" value="ABC_TRANSPORTER_1"/>
    <property type="match status" value="1"/>
</dbReference>
<keyword evidence="5" id="KW-0067">ATP-binding</keyword>
<evidence type="ECO:0000256" key="8">
    <source>
        <dbReference type="SAM" id="Phobius"/>
    </source>
</evidence>
<dbReference type="PROSITE" id="PS50929">
    <property type="entry name" value="ABC_TM1F"/>
    <property type="match status" value="1"/>
</dbReference>
<reference evidence="11 12" key="1">
    <citation type="submission" date="2016-11" db="EMBL/GenBank/DDBJ databases">
        <authorList>
            <person name="Jaros S."/>
            <person name="Januszkiewicz K."/>
            <person name="Wedrychowicz H."/>
        </authorList>
    </citation>
    <scope>NUCLEOTIDE SEQUENCE [LARGE SCALE GENOMIC DNA]</scope>
    <source>
        <strain evidence="11 12">Con a/3</strain>
    </source>
</reference>
<feature type="transmembrane region" description="Helical" evidence="8">
    <location>
        <begin position="140"/>
        <end position="172"/>
    </location>
</feature>
<feature type="domain" description="ABC transporter" evidence="9">
    <location>
        <begin position="332"/>
        <end position="567"/>
    </location>
</feature>
<keyword evidence="6 8" id="KW-1133">Transmembrane helix</keyword>
<dbReference type="InterPro" id="IPR003593">
    <property type="entry name" value="AAA+_ATPase"/>
</dbReference>
<evidence type="ECO:0000256" key="1">
    <source>
        <dbReference type="ARBA" id="ARBA00004651"/>
    </source>
</evidence>
<keyword evidence="4" id="KW-0547">Nucleotide-binding</keyword>
<evidence type="ECO:0000313" key="11">
    <source>
        <dbReference type="EMBL" id="OOE12708.1"/>
    </source>
</evidence>
<keyword evidence="3 8" id="KW-0812">Transmembrane</keyword>
<dbReference type="InterPro" id="IPR017871">
    <property type="entry name" value="ABC_transporter-like_CS"/>
</dbReference>
<evidence type="ECO:0000256" key="6">
    <source>
        <dbReference type="ARBA" id="ARBA00022989"/>
    </source>
</evidence>
<feature type="domain" description="ABC transmembrane type-1" evidence="10">
    <location>
        <begin position="19"/>
        <end position="301"/>
    </location>
</feature>
<evidence type="ECO:0008006" key="13">
    <source>
        <dbReference type="Google" id="ProtNLM"/>
    </source>
</evidence>
<dbReference type="SUPFAM" id="SSF52540">
    <property type="entry name" value="P-loop containing nucleoside triphosphate hydrolases"/>
    <property type="match status" value="1"/>
</dbReference>
<accession>A0A1V3G8E4</accession>
<evidence type="ECO:0000259" key="9">
    <source>
        <dbReference type="PROSITE" id="PS50893"/>
    </source>
</evidence>
<dbReference type="GO" id="GO:0005886">
    <property type="term" value="C:plasma membrane"/>
    <property type="evidence" value="ECO:0007669"/>
    <property type="project" value="UniProtKB-SubCell"/>
</dbReference>
<dbReference type="InterPro" id="IPR011527">
    <property type="entry name" value="ABC1_TM_dom"/>
</dbReference>
<dbReference type="InterPro" id="IPR039421">
    <property type="entry name" value="Type_1_exporter"/>
</dbReference>
<dbReference type="InterPro" id="IPR027417">
    <property type="entry name" value="P-loop_NTPase"/>
</dbReference>
<dbReference type="PANTHER" id="PTHR43394:SF1">
    <property type="entry name" value="ATP-BINDING CASSETTE SUB-FAMILY B MEMBER 10, MITOCHONDRIAL"/>
    <property type="match status" value="1"/>
</dbReference>
<dbReference type="InterPro" id="IPR003439">
    <property type="entry name" value="ABC_transporter-like_ATP-bd"/>
</dbReference>
<dbReference type="Gene3D" id="3.40.50.300">
    <property type="entry name" value="P-loop containing nucleotide triphosphate hydrolases"/>
    <property type="match status" value="1"/>
</dbReference>
<organism evidence="11 12">
    <name type="scientific">Fictibacillus arsenicus</name>
    <dbReference type="NCBI Taxonomy" id="255247"/>
    <lineage>
        <taxon>Bacteria</taxon>
        <taxon>Bacillati</taxon>
        <taxon>Bacillota</taxon>
        <taxon>Bacilli</taxon>
        <taxon>Bacillales</taxon>
        <taxon>Fictibacillaceae</taxon>
        <taxon>Fictibacillus</taxon>
    </lineage>
</organism>
<proteinExistence type="inferred from homology"/>
<dbReference type="GO" id="GO:0016887">
    <property type="term" value="F:ATP hydrolysis activity"/>
    <property type="evidence" value="ECO:0007669"/>
    <property type="project" value="InterPro"/>
</dbReference>
<comment type="subcellular location">
    <subcellularLocation>
        <location evidence="1">Cell membrane</location>
        <topology evidence="1">Multi-pass membrane protein</topology>
    </subcellularLocation>
</comment>
<dbReference type="InterPro" id="IPR036640">
    <property type="entry name" value="ABC1_TM_sf"/>
</dbReference>
<dbReference type="RefSeq" id="WP_077362839.1">
    <property type="nucleotide sequence ID" value="NZ_MQMF01000002.1"/>
</dbReference>
<dbReference type="GO" id="GO:0005524">
    <property type="term" value="F:ATP binding"/>
    <property type="evidence" value="ECO:0007669"/>
    <property type="project" value="UniProtKB-KW"/>
</dbReference>
<comment type="caution">
    <text evidence="11">The sequence shown here is derived from an EMBL/GenBank/DDBJ whole genome shotgun (WGS) entry which is preliminary data.</text>
</comment>
<dbReference type="PROSITE" id="PS50893">
    <property type="entry name" value="ABC_TRANSPORTER_2"/>
    <property type="match status" value="1"/>
</dbReference>
<dbReference type="EMBL" id="MQMF01000002">
    <property type="protein sequence ID" value="OOE12708.1"/>
    <property type="molecule type" value="Genomic_DNA"/>
</dbReference>
<dbReference type="AlphaFoldDB" id="A0A1V3G8E4"/>
<evidence type="ECO:0000256" key="2">
    <source>
        <dbReference type="ARBA" id="ARBA00005417"/>
    </source>
</evidence>
<keyword evidence="7 8" id="KW-0472">Membrane</keyword>
<dbReference type="PANTHER" id="PTHR43394">
    <property type="entry name" value="ATP-DEPENDENT PERMEASE MDL1, MITOCHONDRIAL"/>
    <property type="match status" value="1"/>
</dbReference>
<evidence type="ECO:0000256" key="3">
    <source>
        <dbReference type="ARBA" id="ARBA00022692"/>
    </source>
</evidence>
<evidence type="ECO:0000256" key="4">
    <source>
        <dbReference type="ARBA" id="ARBA00022741"/>
    </source>
</evidence>
<dbReference type="Pfam" id="PF00664">
    <property type="entry name" value="ABC_membrane"/>
    <property type="match status" value="1"/>
</dbReference>
<evidence type="ECO:0000256" key="5">
    <source>
        <dbReference type="ARBA" id="ARBA00022840"/>
    </source>
</evidence>
<name>A0A1V3G8E4_9BACL</name>
<dbReference type="GO" id="GO:0015421">
    <property type="term" value="F:ABC-type oligopeptide transporter activity"/>
    <property type="evidence" value="ECO:0007669"/>
    <property type="project" value="TreeGrafter"/>
</dbReference>
<dbReference type="OrthoDB" id="9770415at2"/>
<sequence>MDNIKWLLHYIRKIKWFFLFSVLLLCLESMSIIATFGLQKYIIDDVFINGQYDRLVPILLMFAGAFIAYALLFTLAPHTFHRIQARIIAVLTQDFMNYMQRIPVKTFHNERVTKYVHYLSNDVSQVAGMIGGYIPRLIQLFVTIAVLSVIIFISSPVLLASILVFSALYIVMGRHFSPLIRKAGKEAQDRKTDLLIHIEEGISSTREVMAYNRTDWETLIYNRHFKRYFDAVMKQAKINNKQILASEPLKWGASLIVIGYGGYSVIQGNLTIGMFIIVYQFTGQLMDALHRLFAFSMDLSNIYANVDRLRSVIESPTEKDGFILFNERIESIQFNGVSFSYSEESDNNVLHDLTFTIPAGKKVAFVGTSGGGKSTIAQLLMRFFKPTKGKILVNDHLLHDLIYADWTKRTGFVTQEPYLFPDTVRNNLLLGRYISHEKMIEACEIAQIHEYIECLSEGSDTEIGERGITLSGGQRQRLALARAIITNPEVLILDEATSALDLETERQVQCNFDLVREGKTTIVIAHRLSTVQNADIIYVMDNGSIVEQGTHDELMQGNTVYKSLVYAEKTLEVGA</sequence>